<comment type="caution">
    <text evidence="3">The sequence shown here is derived from an EMBL/GenBank/DDBJ whole genome shotgun (WGS) entry which is preliminary data.</text>
</comment>
<name>A0ABR4D327_9PEZI</name>
<accession>A0ABR4D327</accession>
<organism evidence="3 4">
    <name type="scientific">Remersonia thermophila</name>
    <dbReference type="NCBI Taxonomy" id="72144"/>
    <lineage>
        <taxon>Eukaryota</taxon>
        <taxon>Fungi</taxon>
        <taxon>Dikarya</taxon>
        <taxon>Ascomycota</taxon>
        <taxon>Pezizomycotina</taxon>
        <taxon>Sordariomycetes</taxon>
        <taxon>Sordariomycetidae</taxon>
        <taxon>Sordariales</taxon>
        <taxon>Sordariales incertae sedis</taxon>
        <taxon>Remersonia</taxon>
    </lineage>
</organism>
<dbReference type="GeneID" id="98128719"/>
<feature type="transmembrane region" description="Helical" evidence="2">
    <location>
        <begin position="6"/>
        <end position="29"/>
    </location>
</feature>
<evidence type="ECO:0000256" key="1">
    <source>
        <dbReference type="SAM" id="MobiDB-lite"/>
    </source>
</evidence>
<evidence type="ECO:0000313" key="4">
    <source>
        <dbReference type="Proteomes" id="UP001600064"/>
    </source>
</evidence>
<evidence type="ECO:0000256" key="2">
    <source>
        <dbReference type="SAM" id="Phobius"/>
    </source>
</evidence>
<dbReference type="PANTHER" id="PTHR28013:SF7">
    <property type="entry name" value="PALI-DOMAIN-CONTAINING PROTEIN"/>
    <property type="match status" value="1"/>
</dbReference>
<keyword evidence="2" id="KW-0812">Transmembrane</keyword>
<feature type="transmembrane region" description="Helical" evidence="2">
    <location>
        <begin position="138"/>
        <end position="158"/>
    </location>
</feature>
<reference evidence="3 4" key="1">
    <citation type="journal article" date="2024" name="Commun. Biol.">
        <title>Comparative genomic analysis of thermophilic fungi reveals convergent evolutionary adaptations and gene losses.</title>
        <authorList>
            <person name="Steindorff A.S."/>
            <person name="Aguilar-Pontes M.V."/>
            <person name="Robinson A.J."/>
            <person name="Andreopoulos B."/>
            <person name="LaButti K."/>
            <person name="Kuo A."/>
            <person name="Mondo S."/>
            <person name="Riley R."/>
            <person name="Otillar R."/>
            <person name="Haridas S."/>
            <person name="Lipzen A."/>
            <person name="Grimwood J."/>
            <person name="Schmutz J."/>
            <person name="Clum A."/>
            <person name="Reid I.D."/>
            <person name="Moisan M.C."/>
            <person name="Butler G."/>
            <person name="Nguyen T.T.M."/>
            <person name="Dewar K."/>
            <person name="Conant G."/>
            <person name="Drula E."/>
            <person name="Henrissat B."/>
            <person name="Hansel C."/>
            <person name="Singer S."/>
            <person name="Hutchinson M.I."/>
            <person name="de Vries R.P."/>
            <person name="Natvig D.O."/>
            <person name="Powell A.J."/>
            <person name="Tsang A."/>
            <person name="Grigoriev I.V."/>
        </authorList>
    </citation>
    <scope>NUCLEOTIDE SEQUENCE [LARGE SCALE GENOMIC DNA]</scope>
    <source>
        <strain evidence="3 4">ATCC 22073</strain>
    </source>
</reference>
<evidence type="ECO:0000313" key="3">
    <source>
        <dbReference type="EMBL" id="KAL2264761.1"/>
    </source>
</evidence>
<dbReference type="RefSeq" id="XP_070863488.1">
    <property type="nucleotide sequence ID" value="XM_071014075.1"/>
</dbReference>
<protein>
    <submittedName>
        <fullName evidence="3">Uncharacterized protein</fullName>
    </submittedName>
</protein>
<feature type="transmembrane region" description="Helical" evidence="2">
    <location>
        <begin position="240"/>
        <end position="261"/>
    </location>
</feature>
<feature type="compositionally biased region" description="Basic residues" evidence="1">
    <location>
        <begin position="176"/>
        <end position="185"/>
    </location>
</feature>
<sequence>MATTRGVAGVLVQHVSTFLLFAAALLLVITCISSPVTRTIDLLRVELNGTGTSAWGERRQRVVSFGTFGWCEIGLDGNGTDICSSVQVGYSPCAILSAPSNLTYNLTLALPSPPWGSAPIIAFSDDARQTAAGLTRGMILHPVAGALCFLAFLVGLHAGTRGSGPRAPPTRASRGAWRRRPRSRPPSRPCSRAPWTLRCGASSRTSWTGTGRRRCRSIRRRRSWGRDVRGRGVDVARRGAVLGGGGGGVACDVLLLSRAGWRRRWRRRWWRW</sequence>
<proteinExistence type="predicted"/>
<dbReference type="PANTHER" id="PTHR28013">
    <property type="entry name" value="PROTEIN DCV1-RELATED"/>
    <property type="match status" value="1"/>
</dbReference>
<dbReference type="EMBL" id="JAZGUE010000007">
    <property type="protein sequence ID" value="KAL2264761.1"/>
    <property type="molecule type" value="Genomic_DNA"/>
</dbReference>
<dbReference type="InterPro" id="IPR051380">
    <property type="entry name" value="pH-response_reg_palI/RIM9"/>
</dbReference>
<gene>
    <name evidence="3" type="ORF">VTJ83DRAFT_7271</name>
</gene>
<dbReference type="InterPro" id="IPR009571">
    <property type="entry name" value="SUR7/Rim9-like_fungi"/>
</dbReference>
<dbReference type="Pfam" id="PF06687">
    <property type="entry name" value="SUR7"/>
    <property type="match status" value="1"/>
</dbReference>
<keyword evidence="4" id="KW-1185">Reference proteome</keyword>
<keyword evidence="2" id="KW-0472">Membrane</keyword>
<feature type="region of interest" description="Disordered" evidence="1">
    <location>
        <begin position="161"/>
        <end position="193"/>
    </location>
</feature>
<keyword evidence="2" id="KW-1133">Transmembrane helix</keyword>
<dbReference type="Proteomes" id="UP001600064">
    <property type="component" value="Unassembled WGS sequence"/>
</dbReference>